<dbReference type="AlphaFoldDB" id="A0A645G154"/>
<proteinExistence type="inferred from homology"/>
<dbReference type="InterPro" id="IPR002661">
    <property type="entry name" value="Ribosome_recyc_fac"/>
</dbReference>
<dbReference type="FunFam" id="3.30.1360.40:FF:000001">
    <property type="entry name" value="Ribosome-recycling factor"/>
    <property type="match status" value="1"/>
</dbReference>
<feature type="coiled-coil region" evidence="5">
    <location>
        <begin position="85"/>
        <end position="119"/>
    </location>
</feature>
<dbReference type="GO" id="GO:0006412">
    <property type="term" value="P:translation"/>
    <property type="evidence" value="ECO:0007669"/>
    <property type="project" value="UniProtKB-KW"/>
</dbReference>
<evidence type="ECO:0000259" key="6">
    <source>
        <dbReference type="Pfam" id="PF01765"/>
    </source>
</evidence>
<comment type="similarity">
    <text evidence="2">Belongs to the RRF family.</text>
</comment>
<dbReference type="FunFam" id="1.10.132.20:FF:000001">
    <property type="entry name" value="Ribosome-recycling factor"/>
    <property type="match status" value="1"/>
</dbReference>
<evidence type="ECO:0000256" key="4">
    <source>
        <dbReference type="ARBA" id="ARBA00022917"/>
    </source>
</evidence>
<dbReference type="InterPro" id="IPR036191">
    <property type="entry name" value="RRF_sf"/>
</dbReference>
<dbReference type="GO" id="GO:0043023">
    <property type="term" value="F:ribosomal large subunit binding"/>
    <property type="evidence" value="ECO:0007669"/>
    <property type="project" value="TreeGrafter"/>
</dbReference>
<keyword evidence="3" id="KW-0963">Cytoplasm</keyword>
<dbReference type="GO" id="GO:0005737">
    <property type="term" value="C:cytoplasm"/>
    <property type="evidence" value="ECO:0007669"/>
    <property type="project" value="UniProtKB-SubCell"/>
</dbReference>
<protein>
    <submittedName>
        <fullName evidence="7">Ribosome-recycling factor</fullName>
    </submittedName>
</protein>
<keyword evidence="4" id="KW-0648">Protein biosynthesis</keyword>
<dbReference type="NCBIfam" id="TIGR00496">
    <property type="entry name" value="frr"/>
    <property type="match status" value="1"/>
</dbReference>
<evidence type="ECO:0000256" key="2">
    <source>
        <dbReference type="ARBA" id="ARBA00005912"/>
    </source>
</evidence>
<evidence type="ECO:0000313" key="7">
    <source>
        <dbReference type="EMBL" id="MPN20375.1"/>
    </source>
</evidence>
<name>A0A645G154_9ZZZZ</name>
<evidence type="ECO:0000256" key="1">
    <source>
        <dbReference type="ARBA" id="ARBA00004496"/>
    </source>
</evidence>
<reference evidence="7" key="1">
    <citation type="submission" date="2019-08" db="EMBL/GenBank/DDBJ databases">
        <authorList>
            <person name="Kucharzyk K."/>
            <person name="Murdoch R.W."/>
            <person name="Higgins S."/>
            <person name="Loffler F."/>
        </authorList>
    </citation>
    <scope>NUCLEOTIDE SEQUENCE</scope>
</reference>
<sequence>MIEYYGASTPLAQVGNISCPDARSIVIQPWDKSIIKAIEKAILTSDLGLNPSNDGIVVRLTIPALTEQRRKELSKMVEKKGEEAKIALRNIRRDANDEAKKLEKSKDFTEDDTKQALEECQKITDRFIKEVDVVILAKEKDIMAV</sequence>
<gene>
    <name evidence="7" type="primary">frr_45</name>
    <name evidence="7" type="ORF">SDC9_167754</name>
</gene>
<dbReference type="Gene3D" id="3.30.1360.40">
    <property type="match status" value="1"/>
</dbReference>
<dbReference type="CDD" id="cd00520">
    <property type="entry name" value="RRF"/>
    <property type="match status" value="1"/>
</dbReference>
<dbReference type="EMBL" id="VSSQ01068125">
    <property type="protein sequence ID" value="MPN20375.1"/>
    <property type="molecule type" value="Genomic_DNA"/>
</dbReference>
<organism evidence="7">
    <name type="scientific">bioreactor metagenome</name>
    <dbReference type="NCBI Taxonomy" id="1076179"/>
    <lineage>
        <taxon>unclassified sequences</taxon>
        <taxon>metagenomes</taxon>
        <taxon>ecological metagenomes</taxon>
    </lineage>
</organism>
<comment type="subcellular location">
    <subcellularLocation>
        <location evidence="1">Cytoplasm</location>
    </subcellularLocation>
</comment>
<keyword evidence="5" id="KW-0175">Coiled coil</keyword>
<dbReference type="InterPro" id="IPR023584">
    <property type="entry name" value="Ribosome_recyc_fac_dom"/>
</dbReference>
<dbReference type="Pfam" id="PF01765">
    <property type="entry name" value="RRF"/>
    <property type="match status" value="1"/>
</dbReference>
<dbReference type="Gene3D" id="1.10.132.20">
    <property type="entry name" value="Ribosome-recycling factor"/>
    <property type="match status" value="1"/>
</dbReference>
<dbReference type="PANTHER" id="PTHR20982">
    <property type="entry name" value="RIBOSOME RECYCLING FACTOR"/>
    <property type="match status" value="1"/>
</dbReference>
<dbReference type="PANTHER" id="PTHR20982:SF3">
    <property type="entry name" value="MITOCHONDRIAL RIBOSOME RECYCLING FACTOR PSEUDO 1"/>
    <property type="match status" value="1"/>
</dbReference>
<evidence type="ECO:0000256" key="3">
    <source>
        <dbReference type="ARBA" id="ARBA00022490"/>
    </source>
</evidence>
<comment type="caution">
    <text evidence="7">The sequence shown here is derived from an EMBL/GenBank/DDBJ whole genome shotgun (WGS) entry which is preliminary data.</text>
</comment>
<evidence type="ECO:0000256" key="5">
    <source>
        <dbReference type="SAM" id="Coils"/>
    </source>
</evidence>
<dbReference type="SUPFAM" id="SSF55194">
    <property type="entry name" value="Ribosome recycling factor, RRF"/>
    <property type="match status" value="1"/>
</dbReference>
<accession>A0A645G154</accession>
<feature type="domain" description="Ribosome recycling factor" evidence="6">
    <location>
        <begin position="1"/>
        <end position="143"/>
    </location>
</feature>